<evidence type="ECO:0000313" key="3">
    <source>
        <dbReference type="Proteomes" id="UP001250662"/>
    </source>
</evidence>
<keyword evidence="1" id="KW-0472">Membrane</keyword>
<organism evidence="2 3">
    <name type="scientific">Croceitalea vernalis</name>
    <dbReference type="NCBI Taxonomy" id="3075599"/>
    <lineage>
        <taxon>Bacteria</taxon>
        <taxon>Pseudomonadati</taxon>
        <taxon>Bacteroidota</taxon>
        <taxon>Flavobacteriia</taxon>
        <taxon>Flavobacteriales</taxon>
        <taxon>Flavobacteriaceae</taxon>
        <taxon>Croceitalea</taxon>
    </lineage>
</organism>
<keyword evidence="3" id="KW-1185">Reference proteome</keyword>
<dbReference type="Proteomes" id="UP001250662">
    <property type="component" value="Unassembled WGS sequence"/>
</dbReference>
<accession>A0ABU3BLC6</accession>
<proteinExistence type="predicted"/>
<evidence type="ECO:0000256" key="1">
    <source>
        <dbReference type="SAM" id="Phobius"/>
    </source>
</evidence>
<dbReference type="RefSeq" id="WP_311388549.1">
    <property type="nucleotide sequence ID" value="NZ_JAVRHU010000009.1"/>
</dbReference>
<comment type="caution">
    <text evidence="2">The sequence shown here is derived from an EMBL/GenBank/DDBJ whole genome shotgun (WGS) entry which is preliminary data.</text>
</comment>
<keyword evidence="1" id="KW-1133">Transmembrane helix</keyword>
<sequence>MENKTTKFIFKTLILFPIGFGIWTFIGGIDNFHWFFPTLMGFGLAFGTIFWNLFDYEKFDGMDINDFLESRHKLMIENCDENWNRIINLIEKSIIKLKILEKSNSTLKIEIPRKLFDSILTVEKTDNGIALKIEKKGVLKFLPDNAENYSTLRTIGKEIKTTANNAYSK</sequence>
<name>A0ABU3BLC6_9FLAO</name>
<protein>
    <submittedName>
        <fullName evidence="2">Uncharacterized protein</fullName>
    </submittedName>
</protein>
<evidence type="ECO:0000313" key="2">
    <source>
        <dbReference type="EMBL" id="MDT0622955.1"/>
    </source>
</evidence>
<keyword evidence="1" id="KW-0812">Transmembrane</keyword>
<feature type="transmembrane region" description="Helical" evidence="1">
    <location>
        <begin position="35"/>
        <end position="54"/>
    </location>
</feature>
<dbReference type="EMBL" id="JAVRHU010000009">
    <property type="protein sequence ID" value="MDT0622955.1"/>
    <property type="molecule type" value="Genomic_DNA"/>
</dbReference>
<gene>
    <name evidence="2" type="ORF">RM520_15115</name>
</gene>
<feature type="transmembrane region" description="Helical" evidence="1">
    <location>
        <begin position="12"/>
        <end position="29"/>
    </location>
</feature>
<reference evidence="2 3" key="1">
    <citation type="submission" date="2023-09" db="EMBL/GenBank/DDBJ databases">
        <authorList>
            <person name="Rey-Velasco X."/>
        </authorList>
    </citation>
    <scope>NUCLEOTIDE SEQUENCE [LARGE SCALE GENOMIC DNA]</scope>
    <source>
        <strain evidence="2 3">P007</strain>
    </source>
</reference>